<keyword evidence="1" id="KW-0902">Two-component regulatory system</keyword>
<dbReference type="Gene3D" id="1.20.120.160">
    <property type="entry name" value="HPT domain"/>
    <property type="match status" value="1"/>
</dbReference>
<evidence type="ECO:0000256" key="1">
    <source>
        <dbReference type="ARBA" id="ARBA00023012"/>
    </source>
</evidence>
<name>A0ABW0L7A0_9BURK</name>
<dbReference type="SUPFAM" id="SSF47226">
    <property type="entry name" value="Histidine-containing phosphotransfer domain, HPT domain"/>
    <property type="match status" value="1"/>
</dbReference>
<protein>
    <submittedName>
        <fullName evidence="3">Hpt domain-containing protein</fullName>
    </submittedName>
</protein>
<feature type="domain" description="HPt" evidence="2">
    <location>
        <begin position="21"/>
        <end position="106"/>
    </location>
</feature>
<dbReference type="InterPro" id="IPR008207">
    <property type="entry name" value="Sig_transdc_His_kin_Hpt_dom"/>
</dbReference>
<proteinExistence type="predicted"/>
<dbReference type="Pfam" id="PF01627">
    <property type="entry name" value="Hpt"/>
    <property type="match status" value="1"/>
</dbReference>
<sequence length="129" mass="13676">MTSGANKADTAFFTRLTQANQAFRDGLPATLGRIQAAQAGVDPAAPGPQQVAELQTLLHTLAGAAVTFGFRELGQGARALEQRLRVLRAFDTVGEDDWRAWLAALDDFVRAGLEGPAPAYHSAAFSLLP</sequence>
<accession>A0ABW0L7A0</accession>
<evidence type="ECO:0000313" key="4">
    <source>
        <dbReference type="Proteomes" id="UP001596050"/>
    </source>
</evidence>
<evidence type="ECO:0000313" key="3">
    <source>
        <dbReference type="EMBL" id="MFC5460717.1"/>
    </source>
</evidence>
<dbReference type="CDD" id="cd00088">
    <property type="entry name" value="HPT"/>
    <property type="match status" value="1"/>
</dbReference>
<keyword evidence="4" id="KW-1185">Reference proteome</keyword>
<evidence type="ECO:0000259" key="2">
    <source>
        <dbReference type="Pfam" id="PF01627"/>
    </source>
</evidence>
<dbReference type="RefSeq" id="WP_379783832.1">
    <property type="nucleotide sequence ID" value="NZ_JBHSMU010000013.1"/>
</dbReference>
<dbReference type="EMBL" id="JBHSMU010000013">
    <property type="protein sequence ID" value="MFC5460717.1"/>
    <property type="molecule type" value="Genomic_DNA"/>
</dbReference>
<gene>
    <name evidence="3" type="ORF">ACFPN5_12960</name>
</gene>
<comment type="caution">
    <text evidence="3">The sequence shown here is derived from an EMBL/GenBank/DDBJ whole genome shotgun (WGS) entry which is preliminary data.</text>
</comment>
<reference evidence="4" key="1">
    <citation type="journal article" date="2019" name="Int. J. Syst. Evol. Microbiol.">
        <title>The Global Catalogue of Microorganisms (GCM) 10K type strain sequencing project: providing services to taxonomists for standard genome sequencing and annotation.</title>
        <authorList>
            <consortium name="The Broad Institute Genomics Platform"/>
            <consortium name="The Broad Institute Genome Sequencing Center for Infectious Disease"/>
            <person name="Wu L."/>
            <person name="Ma J."/>
        </authorList>
    </citation>
    <scope>NUCLEOTIDE SEQUENCE [LARGE SCALE GENOMIC DNA]</scope>
    <source>
        <strain evidence="4">KACC 12649</strain>
    </source>
</reference>
<dbReference type="Proteomes" id="UP001596050">
    <property type="component" value="Unassembled WGS sequence"/>
</dbReference>
<organism evidence="3 4">
    <name type="scientific">Massilia niabensis</name>
    <dbReference type="NCBI Taxonomy" id="544910"/>
    <lineage>
        <taxon>Bacteria</taxon>
        <taxon>Pseudomonadati</taxon>
        <taxon>Pseudomonadota</taxon>
        <taxon>Betaproteobacteria</taxon>
        <taxon>Burkholderiales</taxon>
        <taxon>Oxalobacteraceae</taxon>
        <taxon>Telluria group</taxon>
        <taxon>Massilia</taxon>
    </lineage>
</organism>
<dbReference type="InterPro" id="IPR036641">
    <property type="entry name" value="HPT_dom_sf"/>
</dbReference>